<evidence type="ECO:0000313" key="2">
    <source>
        <dbReference type="Proteomes" id="UP000015092"/>
    </source>
</evidence>
<keyword evidence="2" id="KW-1185">Reference proteome</keyword>
<reference evidence="1 2" key="1">
    <citation type="journal article" date="2014" name="Genome Announc.">
        <title>Genome Sequences of Three Novel Bacillus cereus Bacteriophages.</title>
        <authorList>
            <person name="Grose J.H."/>
            <person name="Jensen J.D."/>
            <person name="Merrill B.D."/>
            <person name="Fisher J.N."/>
            <person name="Burnett S.H."/>
            <person name="Breakwell D.P."/>
        </authorList>
    </citation>
    <scope>NUCLEOTIDE SEQUENCE [LARGE SCALE GENOMIC DNA]</scope>
</reference>
<dbReference type="OrthoDB" id="31124at10239"/>
<dbReference type="Proteomes" id="UP000015092">
    <property type="component" value="Segment"/>
</dbReference>
<name>S5MAF9_9CAUD</name>
<dbReference type="RefSeq" id="YP_009215859.1">
    <property type="nucleotide sequence ID" value="NC_028982.1"/>
</dbReference>
<dbReference type="KEGG" id="vg:26642201"/>
<gene>
    <name evidence="1" type="ORF">JL_83</name>
</gene>
<evidence type="ECO:0000313" key="1">
    <source>
        <dbReference type="EMBL" id="AGR46759.1"/>
    </source>
</evidence>
<accession>S5MAF9</accession>
<dbReference type="EMBL" id="KC595512">
    <property type="protein sequence ID" value="AGR46759.1"/>
    <property type="molecule type" value="Genomic_DNA"/>
</dbReference>
<sequence length="192" mass="21937">MTCERVAPKTITLVPESYNNPRALRGTWIYSHPVKPMPSHPFIHRFKEMIALGRQMGGYQQLRFDAITKYPTLTNKVNLTLEQVAEDMIFMRKMNYMDGSLTLSASEDNFLAAAKEVIDAHFASHHYKYIRSGTVVNLKISTTSPVIYSVCQELNRLLDMVVLGGGKLSTTDAYRLMDTMNNNLKWLQEELE</sequence>
<dbReference type="GeneID" id="26642201"/>
<proteinExistence type="predicted"/>
<organism evidence="1 2">
    <name type="scientific">Bacillus phage JL</name>
    <dbReference type="NCBI Taxonomy" id="1296655"/>
    <lineage>
        <taxon>Viruses</taxon>
        <taxon>Duplodnaviria</taxon>
        <taxon>Heunggongvirae</taxon>
        <taxon>Uroviricota</taxon>
        <taxon>Caudoviricetes</taxon>
        <taxon>Herelleviridae</taxon>
        <taxon>Spounavirinae</taxon>
        <taxon>Siminovitchvirus</taxon>
        <taxon>Siminovitchvirus JL</taxon>
    </lineage>
</organism>
<protein>
    <submittedName>
        <fullName evidence="1">Uncharacterized protein</fullName>
    </submittedName>
</protein>